<organism evidence="2 3">
    <name type="scientific">Ruminococcus bromii</name>
    <dbReference type="NCBI Taxonomy" id="40518"/>
    <lineage>
        <taxon>Bacteria</taxon>
        <taxon>Bacillati</taxon>
        <taxon>Bacillota</taxon>
        <taxon>Clostridia</taxon>
        <taxon>Eubacteriales</taxon>
        <taxon>Oscillospiraceae</taxon>
        <taxon>Ruminococcus</taxon>
    </lineage>
</organism>
<name>A0ABT0NGD6_9FIRM</name>
<evidence type="ECO:0000313" key="3">
    <source>
        <dbReference type="Proteomes" id="UP001056693"/>
    </source>
</evidence>
<keyword evidence="3" id="KW-1185">Reference proteome</keyword>
<dbReference type="EMBL" id="SNUZ01000007">
    <property type="protein sequence ID" value="MCL3787298.1"/>
    <property type="molecule type" value="Genomic_DNA"/>
</dbReference>
<dbReference type="InterPro" id="IPR019096">
    <property type="entry name" value="YopX_protein"/>
</dbReference>
<dbReference type="InterPro" id="IPR023385">
    <property type="entry name" value="YopX-like_C"/>
</dbReference>
<proteinExistence type="predicted"/>
<evidence type="ECO:0000259" key="1">
    <source>
        <dbReference type="Pfam" id="PF09643"/>
    </source>
</evidence>
<dbReference type="Proteomes" id="UP001056693">
    <property type="component" value="Unassembled WGS sequence"/>
</dbReference>
<reference evidence="2 3" key="1">
    <citation type="submission" date="2019-03" db="EMBL/GenBank/DDBJ databases">
        <authorList>
            <person name="Molinero N."/>
            <person name="Sanchez B."/>
            <person name="Walker A."/>
            <person name="Duncan S."/>
            <person name="Delgado S."/>
            <person name="Margolles A."/>
        </authorList>
    </citation>
    <scope>NUCLEOTIDE SEQUENCE [LARGE SCALE GENOMIC DNA]</scope>
    <source>
        <strain evidence="2 3">IPLA60002</strain>
    </source>
</reference>
<dbReference type="Pfam" id="PF09643">
    <property type="entry name" value="YopX"/>
    <property type="match status" value="1"/>
</dbReference>
<dbReference type="SUPFAM" id="SSF159006">
    <property type="entry name" value="YopX-like"/>
    <property type="match status" value="1"/>
</dbReference>
<sequence>MKMREILFRGKGNPDYNDGDGSWFEGYLTYNEGNYQIVDKNFFKNHIVIKETIGQYTGLNDKNGKKIYEGDIIDFEDRKDCNYGVIKYSAEFTEFYFEHDGCYDSLGFCYHNYDLEIVGNIYDNPDLI</sequence>
<accession>A0ABT0NGD6</accession>
<comment type="caution">
    <text evidence="2">The sequence shown here is derived from an EMBL/GenBank/DDBJ whole genome shotgun (WGS) entry which is preliminary data.</text>
</comment>
<protein>
    <recommendedName>
        <fullName evidence="1">YopX protein domain-containing protein</fullName>
    </recommendedName>
</protein>
<evidence type="ECO:0000313" key="2">
    <source>
        <dbReference type="EMBL" id="MCL3787298.1"/>
    </source>
</evidence>
<gene>
    <name evidence="2" type="ORF">E2N93_04565</name>
</gene>
<dbReference type="RefSeq" id="WP_177548034.1">
    <property type="nucleotide sequence ID" value="NZ_SNUZ01000007.1"/>
</dbReference>
<feature type="domain" description="YopX protein" evidence="1">
    <location>
        <begin position="39"/>
        <end position="128"/>
    </location>
</feature>
<dbReference type="Gene3D" id="2.30.30.290">
    <property type="entry name" value="YopX-like domains"/>
    <property type="match status" value="1"/>
</dbReference>